<dbReference type="EMBL" id="PFAT01000019">
    <property type="protein sequence ID" value="PIR92539.1"/>
    <property type="molecule type" value="Genomic_DNA"/>
</dbReference>
<organism evidence="3 4">
    <name type="scientific">Candidatus Falkowbacteria bacterium CG10_big_fil_rev_8_21_14_0_10_44_15</name>
    <dbReference type="NCBI Taxonomy" id="1974569"/>
    <lineage>
        <taxon>Bacteria</taxon>
        <taxon>Candidatus Falkowiibacteriota</taxon>
    </lineage>
</organism>
<proteinExistence type="predicted"/>
<name>A0A2H0V273_9BACT</name>
<evidence type="ECO:0000256" key="2">
    <source>
        <dbReference type="SAM" id="Phobius"/>
    </source>
</evidence>
<accession>A0A2H0V273</accession>
<feature type="coiled-coil region" evidence="1">
    <location>
        <begin position="538"/>
        <end position="668"/>
    </location>
</feature>
<comment type="caution">
    <text evidence="3">The sequence shown here is derived from an EMBL/GenBank/DDBJ whole genome shotgun (WGS) entry which is preliminary data.</text>
</comment>
<keyword evidence="2" id="KW-0472">Membrane</keyword>
<sequence>MKFIIKKRKFLFLVAIFSIVYLFILYHPLEIMAQGTQPSFQLPNYMPTDGSWGQVGDNWEYTFNASATGNRRTYVYNVKGELQYIYGGEETSKELLWSSNSISTAIITIVSWIVYPFVYITGLLLNLMISVLVSIASYNDFIKVDAVVKGWVIVRDLCNMFFVLMLLTIAFATILRIESYQVKKALPKLIIAAVLINFSRTIFGLIIDFGQVAMLTFVNSFAGSPSQFVEIFQIKQYLSISPQDTTTQVVGTLATLGAIVAGLAAMLITLVLVIVMTAILLMRVIMLWVYTILSPFVFLGSAFPAAQKYTSQIWGDFTKQVIVGPMLAFFIWLALNTATTSSNQIIANSKEITSSFQSQTGVAEQQVCAGINALFCEKNLQRFLITIALLIGGLMVTQQMGGFAGQMAGKGMGWIQSGKGLAWGGLKTGADWLNRMQWEGGALKRFGWKGTGVDLNLKRGWGTLTGKMEDMKKKQITSGMERSKQVMDSHGRMWGALAMTGNAGDAWEQVTTWKGFNQRFLQGTRLGIFGTGGGKGLNLKQERELAKLEDTYEKDEATGEVKKDADGKPIIKEEGEETQLKDLKAQRANVINREQEQKLKDERNSLHSEIGDLMKVRSAAQASLDELERKFKAGEKKEGGKDVLYVDIEKAKGEVEQEQIMLDKKIARRGKVNQLLGNVDDEKAAGLDKQISAKKRYINAIKTKAGEYAPLYQFEAIAAEHKAVQEEMGKIKGIDDADELVRILKDAIERKDKTQVKAVMQKLTDDYNDNEAFEALVPRTGSGYEGLQQLMRSLSGQLNEKDLGYNKEYVDHLRSLNAGFNKDEAFRLGAQIAEMNKHTNHWEATAAYVMEGGKFRETTEREHTEIASAEFGKKGPQANLRDSNRLAYGKHWYDEEGNKHYEVTKIGQIMLQSFDVPRMISRLPENMTESAAKHVMKTALRMEKAGKLRQNDQGKTLARSITEKAGSAEAGEGGFDKQFDELLTDVDVV</sequence>
<feature type="transmembrane region" description="Helical" evidence="2">
    <location>
        <begin position="317"/>
        <end position="335"/>
    </location>
</feature>
<keyword evidence="2" id="KW-1133">Transmembrane helix</keyword>
<feature type="transmembrane region" description="Helical" evidence="2">
    <location>
        <begin position="122"/>
        <end position="139"/>
    </location>
</feature>
<keyword evidence="1" id="KW-0175">Coiled coil</keyword>
<reference evidence="4" key="1">
    <citation type="submission" date="2017-09" db="EMBL/GenBank/DDBJ databases">
        <title>Depth-based differentiation of microbial function through sediment-hosted aquifers and enrichment of novel symbionts in the deep terrestrial subsurface.</title>
        <authorList>
            <person name="Probst A.J."/>
            <person name="Ladd B."/>
            <person name="Jarett J.K."/>
            <person name="Geller-Mcgrath D.E."/>
            <person name="Sieber C.M.K."/>
            <person name="Emerson J.B."/>
            <person name="Anantharaman K."/>
            <person name="Thomas B.C."/>
            <person name="Malmstrom R."/>
            <person name="Stieglmeier M."/>
            <person name="Klingl A."/>
            <person name="Woyke T."/>
            <person name="Ryan C.M."/>
            <person name="Banfield J.F."/>
        </authorList>
    </citation>
    <scope>NUCLEOTIDE SEQUENCE [LARGE SCALE GENOMIC DNA]</scope>
</reference>
<evidence type="ECO:0000313" key="4">
    <source>
        <dbReference type="Proteomes" id="UP000228510"/>
    </source>
</evidence>
<feature type="transmembrane region" description="Helical" evidence="2">
    <location>
        <begin position="189"/>
        <end position="207"/>
    </location>
</feature>
<gene>
    <name evidence="3" type="ORF">COU01_01115</name>
</gene>
<feature type="transmembrane region" description="Helical" evidence="2">
    <location>
        <begin position="285"/>
        <end position="305"/>
    </location>
</feature>
<dbReference type="Proteomes" id="UP000228510">
    <property type="component" value="Unassembled WGS sequence"/>
</dbReference>
<evidence type="ECO:0000256" key="1">
    <source>
        <dbReference type="SAM" id="Coils"/>
    </source>
</evidence>
<dbReference type="AlphaFoldDB" id="A0A2H0V273"/>
<evidence type="ECO:0000313" key="3">
    <source>
        <dbReference type="EMBL" id="PIR92539.1"/>
    </source>
</evidence>
<feature type="transmembrane region" description="Helical" evidence="2">
    <location>
        <begin position="253"/>
        <end position="279"/>
    </location>
</feature>
<feature type="transmembrane region" description="Helical" evidence="2">
    <location>
        <begin position="159"/>
        <end position="177"/>
    </location>
</feature>
<protein>
    <submittedName>
        <fullName evidence="3">Uncharacterized protein</fullName>
    </submittedName>
</protein>
<keyword evidence="2" id="KW-0812">Transmembrane</keyword>